<dbReference type="Proteomes" id="UP000537141">
    <property type="component" value="Unassembled WGS sequence"/>
</dbReference>
<reference evidence="3 4" key="1">
    <citation type="submission" date="2020-08" db="EMBL/GenBank/DDBJ databases">
        <title>Genomic Encyclopedia of Type Strains, Phase IV (KMG-IV): sequencing the most valuable type-strain genomes for metagenomic binning, comparative biology and taxonomic classification.</title>
        <authorList>
            <person name="Goeker M."/>
        </authorList>
    </citation>
    <scope>NUCLEOTIDE SEQUENCE [LARGE SCALE GENOMIC DNA]</scope>
    <source>
        <strain evidence="3 4">DSM 26287</strain>
    </source>
</reference>
<sequence>MNKLVKTLAIIVLSLIVGYVLYPALNDNSTNADLVVKNTKQEDVSSALSETIEKPKEQISPQQKPVSRSSISPENSSEIAADDEKTNLAPAVDSSENHADEYYTLETRKETLIDWSVNHKNKLHQIFDENMPQSISSSMKSSLVNNNTMLNDPTVEQDTIEDDNWAFLMEQDIRAHITQHDLSAGFDILNISCKQLICDIVGIERQANSWLPIYRGFYSFPNIRFRSEGKKPKNIVRTDQGIQYIYAQIIFKPSNSA</sequence>
<name>A0A7X0NFR0_9GAMM</name>
<evidence type="ECO:0000313" key="3">
    <source>
        <dbReference type="EMBL" id="MBB6542643.1"/>
    </source>
</evidence>
<evidence type="ECO:0000256" key="1">
    <source>
        <dbReference type="SAM" id="MobiDB-lite"/>
    </source>
</evidence>
<keyword evidence="2" id="KW-0472">Membrane</keyword>
<feature type="compositionally biased region" description="Low complexity" evidence="1">
    <location>
        <begin position="67"/>
        <end position="79"/>
    </location>
</feature>
<comment type="caution">
    <text evidence="3">The sequence shown here is derived from an EMBL/GenBank/DDBJ whole genome shotgun (WGS) entry which is preliminary data.</text>
</comment>
<organism evidence="3 4">
    <name type="scientific">Thalassotalea piscium</name>
    <dbReference type="NCBI Taxonomy" id="1230533"/>
    <lineage>
        <taxon>Bacteria</taxon>
        <taxon>Pseudomonadati</taxon>
        <taxon>Pseudomonadota</taxon>
        <taxon>Gammaproteobacteria</taxon>
        <taxon>Alteromonadales</taxon>
        <taxon>Colwelliaceae</taxon>
        <taxon>Thalassotalea</taxon>
    </lineage>
</organism>
<dbReference type="EMBL" id="JACHHU010000006">
    <property type="protein sequence ID" value="MBB6542643.1"/>
    <property type="molecule type" value="Genomic_DNA"/>
</dbReference>
<proteinExistence type="predicted"/>
<keyword evidence="2" id="KW-1133">Transmembrane helix</keyword>
<gene>
    <name evidence="3" type="ORF">HNQ55_001142</name>
</gene>
<evidence type="ECO:0000313" key="4">
    <source>
        <dbReference type="Proteomes" id="UP000537141"/>
    </source>
</evidence>
<accession>A0A7X0NFR0</accession>
<dbReference type="RefSeq" id="WP_184423463.1">
    <property type="nucleotide sequence ID" value="NZ_AP027362.1"/>
</dbReference>
<feature type="transmembrane region" description="Helical" evidence="2">
    <location>
        <begin position="7"/>
        <end position="25"/>
    </location>
</feature>
<feature type="region of interest" description="Disordered" evidence="1">
    <location>
        <begin position="46"/>
        <end position="95"/>
    </location>
</feature>
<keyword evidence="4" id="KW-1185">Reference proteome</keyword>
<keyword evidence="2" id="KW-0812">Transmembrane</keyword>
<protein>
    <submittedName>
        <fullName evidence="3">E3 ubiquitin-protein ligase DOA10</fullName>
    </submittedName>
</protein>
<dbReference type="AlphaFoldDB" id="A0A7X0NFR0"/>
<evidence type="ECO:0000256" key="2">
    <source>
        <dbReference type="SAM" id="Phobius"/>
    </source>
</evidence>